<dbReference type="AlphaFoldDB" id="A0A8H5LNG7"/>
<protein>
    <recommendedName>
        <fullName evidence="3">F-box domain-containing protein</fullName>
    </recommendedName>
</protein>
<sequence>MPFAPNHYIFRPLVTQRPPSFRMLKTIYSLHSEILSKIFLELDWPSFFSTRLACKDFYDVTKSRCFWLGHVQKVKETPGYVLPLEASCYTAEELEQWVTHRHRILDTWTKIPNIRDRKFTIDDVGSDSTRYKYSDFDFLPGGKWLFPPSAPNKKVLFDFRNVEAPDGEESGWDPKNVFSYWIDRSKNCLSFLLVATSFYNNTSRIVITEVQLSGNSPSDATFITRSCATFRTRLARDEDEDGLSWLNELTNEVHGPSESWKVLLNDRYYVELDTSRSSMKVYDYRTLIGNSDDLLLELSPGSVVIKDGKRIEEIRFIHDNILVALSSNSKIYIFEIHQPQTIPKVKQLHVVNMNGPTVMFSPIKWFPDASEIIFFNTKTSLPWAHLRIPHDKSAPPKTTCNLNGPEVQTFQTRAGFFWSLVQRLDLAFKLEGLHFLKQQWGLTTSQCRLSHMSVSLPGYAYGSNVETFSEEVGYVVMAKERRKKKVLQLTLVETDMQV</sequence>
<evidence type="ECO:0000313" key="1">
    <source>
        <dbReference type="EMBL" id="KAF5363549.1"/>
    </source>
</evidence>
<dbReference type="Proteomes" id="UP000559027">
    <property type="component" value="Unassembled WGS sequence"/>
</dbReference>
<evidence type="ECO:0000313" key="2">
    <source>
        <dbReference type="Proteomes" id="UP000559027"/>
    </source>
</evidence>
<proteinExistence type="predicted"/>
<gene>
    <name evidence="1" type="ORF">D9756_000093</name>
</gene>
<dbReference type="EMBL" id="JAACJO010000001">
    <property type="protein sequence ID" value="KAF5363549.1"/>
    <property type="molecule type" value="Genomic_DNA"/>
</dbReference>
<accession>A0A8H5LNG7</accession>
<reference evidence="1 2" key="1">
    <citation type="journal article" date="2020" name="ISME J.">
        <title>Uncovering the hidden diversity of litter-decomposition mechanisms in mushroom-forming fungi.</title>
        <authorList>
            <person name="Floudas D."/>
            <person name="Bentzer J."/>
            <person name="Ahren D."/>
            <person name="Johansson T."/>
            <person name="Persson P."/>
            <person name="Tunlid A."/>
        </authorList>
    </citation>
    <scope>NUCLEOTIDE SEQUENCE [LARGE SCALE GENOMIC DNA]</scope>
    <source>
        <strain evidence="1 2">CBS 146.42</strain>
    </source>
</reference>
<keyword evidence="2" id="KW-1185">Reference proteome</keyword>
<evidence type="ECO:0008006" key="3">
    <source>
        <dbReference type="Google" id="ProtNLM"/>
    </source>
</evidence>
<dbReference type="InterPro" id="IPR036047">
    <property type="entry name" value="F-box-like_dom_sf"/>
</dbReference>
<dbReference type="OrthoDB" id="3068592at2759"/>
<organism evidence="1 2">
    <name type="scientific">Leucocoprinus leucothites</name>
    <dbReference type="NCBI Taxonomy" id="201217"/>
    <lineage>
        <taxon>Eukaryota</taxon>
        <taxon>Fungi</taxon>
        <taxon>Dikarya</taxon>
        <taxon>Basidiomycota</taxon>
        <taxon>Agaricomycotina</taxon>
        <taxon>Agaricomycetes</taxon>
        <taxon>Agaricomycetidae</taxon>
        <taxon>Agaricales</taxon>
        <taxon>Agaricineae</taxon>
        <taxon>Agaricaceae</taxon>
        <taxon>Leucocoprinus</taxon>
    </lineage>
</organism>
<name>A0A8H5LNG7_9AGAR</name>
<dbReference type="SUPFAM" id="SSF81383">
    <property type="entry name" value="F-box domain"/>
    <property type="match status" value="1"/>
</dbReference>
<comment type="caution">
    <text evidence="1">The sequence shown here is derived from an EMBL/GenBank/DDBJ whole genome shotgun (WGS) entry which is preliminary data.</text>
</comment>